<gene>
    <name evidence="3" type="primary">LOC129337383</name>
</gene>
<feature type="compositionally biased region" description="Low complexity" evidence="1">
    <location>
        <begin position="75"/>
        <end position="92"/>
    </location>
</feature>
<evidence type="ECO:0000313" key="2">
    <source>
        <dbReference type="Proteomes" id="UP001190640"/>
    </source>
</evidence>
<feature type="compositionally biased region" description="Pro residues" evidence="1">
    <location>
        <begin position="63"/>
        <end position="74"/>
    </location>
</feature>
<accession>A0AA97LC14</accession>
<name>A0AA97LC14_EUBMA</name>
<feature type="compositionally biased region" description="Low complexity" evidence="1">
    <location>
        <begin position="264"/>
        <end position="276"/>
    </location>
</feature>
<feature type="compositionally biased region" description="Low complexity" evidence="1">
    <location>
        <begin position="120"/>
        <end position="136"/>
    </location>
</feature>
<dbReference type="KEGG" id="emc:129337383"/>
<feature type="region of interest" description="Disordered" evidence="1">
    <location>
        <begin position="350"/>
        <end position="430"/>
    </location>
</feature>
<sequence length="430" mass="43278">MRADHDERSRRPRGCVAATAPEAVPFCASAEGCPAGAPFPDFTPPPAPLCSCQEPAGQKEKPPPAPQPRTPPPASSLRRPPSAPSPLRAATSRGGGAAERGGAALGDTSEAPAEAPPTEPSLQAAARPAPSGAAASCEPRRGERLQPPGTSRRRPKKPRRRPRAPHSPAAGTRRRFGAGGGLWKARAGSGAGSPAQPGPPAQLARRSGGECPRAAPSGKGRPAFPRLPRGRSEADGASRQPFPTRRRRRSEREPSPRLWGGERGCAAAARGAGQAGTPEQGRGQGGCQPPGGGGRAPGMAAGVRGGSADSGPAAPARARGGPAVSQSGCPATGALPLPGAHLAVSLAFKAPPDPELPDLQAAETSFGGRSLWPSSPAEPPSRAPPPQSPGSSRTSPVAGNRRQRRGAGSGQAAPRASAPRRRESCGRAGG</sequence>
<feature type="compositionally biased region" description="Gly residues" evidence="1">
    <location>
        <begin position="282"/>
        <end position="296"/>
    </location>
</feature>
<dbReference type="Proteomes" id="UP001190640">
    <property type="component" value="Chromosome 11"/>
</dbReference>
<feature type="compositionally biased region" description="Low complexity" evidence="1">
    <location>
        <begin position="100"/>
        <end position="113"/>
    </location>
</feature>
<feature type="compositionally biased region" description="Basic and acidic residues" evidence="1">
    <location>
        <begin position="420"/>
        <end position="430"/>
    </location>
</feature>
<feature type="compositionally biased region" description="Basic residues" evidence="1">
    <location>
        <begin position="151"/>
        <end position="164"/>
    </location>
</feature>
<dbReference type="RefSeq" id="XP_054846962.1">
    <property type="nucleotide sequence ID" value="XM_054990987.1"/>
</dbReference>
<reference evidence="3" key="1">
    <citation type="submission" date="2025-08" db="UniProtKB">
        <authorList>
            <consortium name="RefSeq"/>
        </authorList>
    </citation>
    <scope>IDENTIFICATION</scope>
    <source>
        <tissue evidence="3">Blood</tissue>
    </source>
</reference>
<keyword evidence="2" id="KW-1185">Reference proteome</keyword>
<organism evidence="2 3">
    <name type="scientific">Eublepharis macularius</name>
    <name type="common">Leopard gecko</name>
    <name type="synonym">Cyrtodactylus macularius</name>
    <dbReference type="NCBI Taxonomy" id="481883"/>
    <lineage>
        <taxon>Eukaryota</taxon>
        <taxon>Metazoa</taxon>
        <taxon>Chordata</taxon>
        <taxon>Craniata</taxon>
        <taxon>Vertebrata</taxon>
        <taxon>Euteleostomi</taxon>
        <taxon>Lepidosauria</taxon>
        <taxon>Squamata</taxon>
        <taxon>Bifurcata</taxon>
        <taxon>Gekkota</taxon>
        <taxon>Eublepharidae</taxon>
        <taxon>Eublepharinae</taxon>
        <taxon>Eublepharis</taxon>
    </lineage>
</organism>
<feature type="compositionally biased region" description="Low complexity" evidence="1">
    <location>
        <begin position="297"/>
        <end position="325"/>
    </location>
</feature>
<feature type="compositionally biased region" description="Pro residues" evidence="1">
    <location>
        <begin position="376"/>
        <end position="388"/>
    </location>
</feature>
<dbReference type="GeneID" id="129337383"/>
<evidence type="ECO:0000256" key="1">
    <source>
        <dbReference type="SAM" id="MobiDB-lite"/>
    </source>
</evidence>
<protein>
    <submittedName>
        <fullName evidence="3">Basic proline-rich protein-like</fullName>
    </submittedName>
</protein>
<feature type="region of interest" description="Disordered" evidence="1">
    <location>
        <begin position="1"/>
        <end position="337"/>
    </location>
</feature>
<dbReference type="AlphaFoldDB" id="A0AA97LC14"/>
<evidence type="ECO:0000313" key="3">
    <source>
        <dbReference type="RefSeq" id="XP_054846962.1"/>
    </source>
</evidence>
<proteinExistence type="predicted"/>